<evidence type="ECO:0000313" key="1">
    <source>
        <dbReference type="EMBL" id="MFD1051738.1"/>
    </source>
</evidence>
<protein>
    <submittedName>
        <fullName evidence="1">Uncharacterized protein</fullName>
    </submittedName>
</protein>
<dbReference type="Proteomes" id="UP001597045">
    <property type="component" value="Unassembled WGS sequence"/>
</dbReference>
<evidence type="ECO:0000313" key="2">
    <source>
        <dbReference type="Proteomes" id="UP001597045"/>
    </source>
</evidence>
<keyword evidence="2" id="KW-1185">Reference proteome</keyword>
<gene>
    <name evidence="1" type="ORF">ACFQ1S_42370</name>
</gene>
<accession>A0ABW3MM94</accession>
<reference evidence="2" key="1">
    <citation type="journal article" date="2019" name="Int. J. Syst. Evol. Microbiol.">
        <title>The Global Catalogue of Microorganisms (GCM) 10K type strain sequencing project: providing services to taxonomists for standard genome sequencing and annotation.</title>
        <authorList>
            <consortium name="The Broad Institute Genomics Platform"/>
            <consortium name="The Broad Institute Genome Sequencing Center for Infectious Disease"/>
            <person name="Wu L."/>
            <person name="Ma J."/>
        </authorList>
    </citation>
    <scope>NUCLEOTIDE SEQUENCE [LARGE SCALE GENOMIC DNA]</scope>
    <source>
        <strain evidence="2">JCM 31486</strain>
    </source>
</reference>
<organism evidence="1 2">
    <name type="scientific">Kibdelosporangium lantanae</name>
    <dbReference type="NCBI Taxonomy" id="1497396"/>
    <lineage>
        <taxon>Bacteria</taxon>
        <taxon>Bacillati</taxon>
        <taxon>Actinomycetota</taxon>
        <taxon>Actinomycetes</taxon>
        <taxon>Pseudonocardiales</taxon>
        <taxon>Pseudonocardiaceae</taxon>
        <taxon>Kibdelosporangium</taxon>
    </lineage>
</organism>
<comment type="caution">
    <text evidence="1">The sequence shown here is derived from an EMBL/GenBank/DDBJ whole genome shotgun (WGS) entry which is preliminary data.</text>
</comment>
<dbReference type="EMBL" id="JBHTIS010003828">
    <property type="protein sequence ID" value="MFD1051738.1"/>
    <property type="molecule type" value="Genomic_DNA"/>
</dbReference>
<name>A0ABW3MM94_9PSEU</name>
<feature type="non-terminal residue" evidence="1">
    <location>
        <position position="1"/>
    </location>
</feature>
<proteinExistence type="predicted"/>
<sequence>QVAYWRLVLPFLLVGAYFTPRQAQRLRSFLIAGRYAELAGLTEFGEMASLPDLPWREVEPA</sequence>